<evidence type="ECO:0000259" key="2">
    <source>
        <dbReference type="Pfam" id="PF00817"/>
    </source>
</evidence>
<dbReference type="EMBL" id="JSVC01000019">
    <property type="protein sequence ID" value="KIC93405.1"/>
    <property type="molecule type" value="Genomic_DNA"/>
</dbReference>
<dbReference type="GO" id="GO:0006281">
    <property type="term" value="P:DNA repair"/>
    <property type="evidence" value="ECO:0007669"/>
    <property type="project" value="InterPro"/>
</dbReference>
<dbReference type="AlphaFoldDB" id="A0A0C1IGT7"/>
<protein>
    <submittedName>
        <fullName evidence="3">Nucleotidyltransferase</fullName>
    </submittedName>
</protein>
<gene>
    <name evidence="3" type="ORF">OI18_16635</name>
</gene>
<sequence length="500" mass="56286">MEKRFVAIWFPHLATDWVTRSRRELEIKPFVLSAASGGRMVITASNLTAESNGVFAGMVVADAKAIVPDLEVLIDKPGFTEKLLKRIAIWCIRFSPLVAVDLPGGILLDATGCPHLWNSDQGYVDAIAGRLSDFGYDVRIAMADTIGCAWAMARFGSGSRVIEKGRQLDALLPLPPEALRLPAEDTLLLQQLGLRQVSQVLGIPRASLRRRFGQLLLDRLDMALGNQEENLIPVVPAEPWQERLYSLDPISTMGGIEIALGRLLETLCEKLQQEEKGLRTARFKGFRVDGKTVQVEISTTRPSTSVSHLFKLFELKLQDFNAESGVEVFILEAPVFEDNSPVQQDLWQLGGSQAGIQLSELIDRLSGKYGSGHITRYLPDAHYWPERSIKSAGSLLEQPQVEWRTDRARPVELLPIPEKIEVTAPIPDYPPMLFRHKGKLHTIKKADGPERIEQEWWIEEGEHRDYYAVEDETGKRYWLFRSGHYTGDKSPHWFLHGFFA</sequence>
<comment type="caution">
    <text evidence="3">The sequence shown here is derived from an EMBL/GenBank/DDBJ whole genome shotgun (WGS) entry which is preliminary data.</text>
</comment>
<dbReference type="PANTHER" id="PTHR35369">
    <property type="entry name" value="BLR3025 PROTEIN-RELATED"/>
    <property type="match status" value="1"/>
</dbReference>
<keyword evidence="3" id="KW-0808">Transferase</keyword>
<name>A0A0C1IGT7_9BACT</name>
<accession>A0A0C1IGT7</accession>
<evidence type="ECO:0000313" key="3">
    <source>
        <dbReference type="EMBL" id="KIC93405.1"/>
    </source>
</evidence>
<organism evidence="3 4">
    <name type="scientific">Flavihumibacter solisilvae</name>
    <dbReference type="NCBI Taxonomy" id="1349421"/>
    <lineage>
        <taxon>Bacteria</taxon>
        <taxon>Pseudomonadati</taxon>
        <taxon>Bacteroidota</taxon>
        <taxon>Chitinophagia</taxon>
        <taxon>Chitinophagales</taxon>
        <taxon>Chitinophagaceae</taxon>
        <taxon>Flavihumibacter</taxon>
    </lineage>
</organism>
<dbReference type="InterPro" id="IPR001126">
    <property type="entry name" value="UmuC"/>
</dbReference>
<dbReference type="GO" id="GO:0016740">
    <property type="term" value="F:transferase activity"/>
    <property type="evidence" value="ECO:0007669"/>
    <property type="project" value="UniProtKB-KW"/>
</dbReference>
<dbReference type="Gene3D" id="3.40.1170.60">
    <property type="match status" value="1"/>
</dbReference>
<dbReference type="PANTHER" id="PTHR35369:SF2">
    <property type="entry name" value="BLR3025 PROTEIN"/>
    <property type="match status" value="1"/>
</dbReference>
<keyword evidence="1" id="KW-0227">DNA damage</keyword>
<dbReference type="Proteomes" id="UP000031408">
    <property type="component" value="Unassembled WGS sequence"/>
</dbReference>
<keyword evidence="4" id="KW-1185">Reference proteome</keyword>
<feature type="domain" description="UmuC" evidence="2">
    <location>
        <begin position="16"/>
        <end position="151"/>
    </location>
</feature>
<dbReference type="InterPro" id="IPR050356">
    <property type="entry name" value="SulA_CellDiv_inhibitor"/>
</dbReference>
<dbReference type="STRING" id="1349421.OI18_16635"/>
<dbReference type="SUPFAM" id="SSF56672">
    <property type="entry name" value="DNA/RNA polymerases"/>
    <property type="match status" value="1"/>
</dbReference>
<dbReference type="InterPro" id="IPR043502">
    <property type="entry name" value="DNA/RNA_pol_sf"/>
</dbReference>
<dbReference type="Pfam" id="PF00817">
    <property type="entry name" value="IMS"/>
    <property type="match status" value="1"/>
</dbReference>
<reference evidence="3 4" key="1">
    <citation type="submission" date="2014-11" db="EMBL/GenBank/DDBJ databases">
        <title>Genome sequence of Flavihumibacter solisilvae 3-3.</title>
        <authorList>
            <person name="Zhou G."/>
            <person name="Li M."/>
            <person name="Wang G."/>
        </authorList>
    </citation>
    <scope>NUCLEOTIDE SEQUENCE [LARGE SCALE GENOMIC DNA]</scope>
    <source>
        <strain evidence="3 4">3-3</strain>
    </source>
</reference>
<dbReference type="RefSeq" id="WP_039141854.1">
    <property type="nucleotide sequence ID" value="NZ_JSVC01000019.1"/>
</dbReference>
<evidence type="ECO:0000313" key="4">
    <source>
        <dbReference type="Proteomes" id="UP000031408"/>
    </source>
</evidence>
<dbReference type="CDD" id="cd03468">
    <property type="entry name" value="PolY_like"/>
    <property type="match status" value="1"/>
</dbReference>
<proteinExistence type="predicted"/>
<evidence type="ECO:0000256" key="1">
    <source>
        <dbReference type="ARBA" id="ARBA00022763"/>
    </source>
</evidence>
<dbReference type="OrthoDB" id="625722at2"/>